<dbReference type="AlphaFoldDB" id="A0A1I8IXJ9"/>
<protein>
    <recommendedName>
        <fullName evidence="2">Voltage-gated hydrogen channel 1</fullName>
    </recommendedName>
    <alternativeName>
        <fullName evidence="12">Hydrogen voltage-gated channel 1</fullName>
    </alternativeName>
</protein>
<evidence type="ECO:0000256" key="12">
    <source>
        <dbReference type="ARBA" id="ARBA00031989"/>
    </source>
</evidence>
<keyword evidence="6" id="KW-0851">Voltage-gated channel</keyword>
<evidence type="ECO:0000256" key="9">
    <source>
        <dbReference type="ARBA" id="ARBA00023065"/>
    </source>
</evidence>
<dbReference type="Proteomes" id="UP000095280">
    <property type="component" value="Unplaced"/>
</dbReference>
<evidence type="ECO:0000256" key="2">
    <source>
        <dbReference type="ARBA" id="ARBA00015897"/>
    </source>
</evidence>
<evidence type="ECO:0000256" key="3">
    <source>
        <dbReference type="ARBA" id="ARBA00022448"/>
    </source>
</evidence>
<dbReference type="InterPro" id="IPR005821">
    <property type="entry name" value="Ion_trans_dom"/>
</dbReference>
<keyword evidence="4" id="KW-1003">Cell membrane</keyword>
<comment type="subcellular location">
    <subcellularLocation>
        <location evidence="1">Cell membrane</location>
        <topology evidence="1">Multi-pass membrane protein</topology>
    </subcellularLocation>
</comment>
<name>A0A1I8IXJ9_9PLAT</name>
<evidence type="ECO:0000256" key="4">
    <source>
        <dbReference type="ARBA" id="ARBA00022475"/>
    </source>
</evidence>
<keyword evidence="3" id="KW-0813">Transport</keyword>
<evidence type="ECO:0000256" key="5">
    <source>
        <dbReference type="ARBA" id="ARBA00022692"/>
    </source>
</evidence>
<keyword evidence="11" id="KW-0407">Ion channel</keyword>
<organism evidence="15 16">
    <name type="scientific">Macrostomum lignano</name>
    <dbReference type="NCBI Taxonomy" id="282301"/>
    <lineage>
        <taxon>Eukaryota</taxon>
        <taxon>Metazoa</taxon>
        <taxon>Spiralia</taxon>
        <taxon>Lophotrochozoa</taxon>
        <taxon>Platyhelminthes</taxon>
        <taxon>Rhabditophora</taxon>
        <taxon>Macrostomorpha</taxon>
        <taxon>Macrostomida</taxon>
        <taxon>Macrostomidae</taxon>
        <taxon>Macrostomum</taxon>
    </lineage>
</organism>
<dbReference type="PANTHER" id="PTHR46480">
    <property type="entry name" value="F20B24.22"/>
    <property type="match status" value="1"/>
</dbReference>
<evidence type="ECO:0000256" key="11">
    <source>
        <dbReference type="ARBA" id="ARBA00023303"/>
    </source>
</evidence>
<dbReference type="Pfam" id="PF00520">
    <property type="entry name" value="Ion_trans"/>
    <property type="match status" value="1"/>
</dbReference>
<keyword evidence="9" id="KW-0406">Ion transport</keyword>
<dbReference type="GO" id="GO:0034702">
    <property type="term" value="C:monoatomic ion channel complex"/>
    <property type="evidence" value="ECO:0007669"/>
    <property type="project" value="UniProtKB-KW"/>
</dbReference>
<dbReference type="InterPro" id="IPR031846">
    <property type="entry name" value="Hvcn1"/>
</dbReference>
<accession>A0A1I8IXJ9</accession>
<dbReference type="PANTHER" id="PTHR46480:SF1">
    <property type="entry name" value="VOLTAGE-GATED HYDROGEN CHANNEL 1"/>
    <property type="match status" value="1"/>
</dbReference>
<dbReference type="GO" id="GO:0005886">
    <property type="term" value="C:plasma membrane"/>
    <property type="evidence" value="ECO:0007669"/>
    <property type="project" value="UniProtKB-SubCell"/>
</dbReference>
<proteinExistence type="predicted"/>
<feature type="domain" description="Ion transport" evidence="14">
    <location>
        <begin position="248"/>
        <end position="330"/>
    </location>
</feature>
<evidence type="ECO:0000313" key="15">
    <source>
        <dbReference type="Proteomes" id="UP000095280"/>
    </source>
</evidence>
<dbReference type="GO" id="GO:0030171">
    <property type="term" value="F:voltage-gated proton channel activity"/>
    <property type="evidence" value="ECO:0007669"/>
    <property type="project" value="InterPro"/>
</dbReference>
<keyword evidence="8" id="KW-0175">Coiled coil</keyword>
<dbReference type="WBParaSite" id="maker-uti_cns_0018834-snap-gene-0.2-mRNA-1">
    <property type="protein sequence ID" value="maker-uti_cns_0018834-snap-gene-0.2-mRNA-1"/>
    <property type="gene ID" value="maker-uti_cns_0018834-snap-gene-0.2"/>
</dbReference>
<keyword evidence="7" id="KW-1133">Transmembrane helix</keyword>
<keyword evidence="10" id="KW-0472">Membrane</keyword>
<evidence type="ECO:0000256" key="1">
    <source>
        <dbReference type="ARBA" id="ARBA00004651"/>
    </source>
</evidence>
<keyword evidence="5" id="KW-0812">Transmembrane</keyword>
<evidence type="ECO:0000256" key="7">
    <source>
        <dbReference type="ARBA" id="ARBA00022989"/>
    </source>
</evidence>
<evidence type="ECO:0000256" key="6">
    <source>
        <dbReference type="ARBA" id="ARBA00022882"/>
    </source>
</evidence>
<feature type="region of interest" description="Disordered" evidence="13">
    <location>
        <begin position="1"/>
        <end position="44"/>
    </location>
</feature>
<dbReference type="Gene3D" id="1.20.120.350">
    <property type="entry name" value="Voltage-gated potassium channels. Chain C"/>
    <property type="match status" value="1"/>
</dbReference>
<dbReference type="InterPro" id="IPR027359">
    <property type="entry name" value="Volt_channel_dom_sf"/>
</dbReference>
<sequence length="397" mass="42806">MSEPSSHLSLLPGSWRHQRDSPPIDEEEIYQRSRGPSSKNPPSVRARYRWRERLLHVIRSNVAQIILCALVLIDAVIVIAEIILEIKAITSEKVALEGAFVKTASFVNETFANCLSERGLLLPEFTQRLLSSPQFAERLASSMLNILLALGGHNSSSVCNVTGVATAVASAGSAAASSSPAAAAAAARSSTAGRPASATAAGLRLRRAASGGGSSGGGGGGGGSSGGGGGGVRIFSSYQQDYSHAKLLHDVSSVLHYVSIGILGLFVLEVALKVACLGRNFVREKFEIVDATVILISFVADIVFVKLESTEVSVMVLFLLWRIVRVINGLMMHEKQRDEFRIQLQKRARRMSEMKCDTLETERDLQEKQILFLEELCRELGGSEDQIGNCKPRCELL</sequence>
<evidence type="ECO:0000256" key="13">
    <source>
        <dbReference type="SAM" id="MobiDB-lite"/>
    </source>
</evidence>
<keyword evidence="15" id="KW-1185">Reference proteome</keyword>
<evidence type="ECO:0000313" key="16">
    <source>
        <dbReference type="WBParaSite" id="maker-uti_cns_0018834-snap-gene-0.2-mRNA-1"/>
    </source>
</evidence>
<evidence type="ECO:0000259" key="14">
    <source>
        <dbReference type="Pfam" id="PF00520"/>
    </source>
</evidence>
<evidence type="ECO:0000256" key="10">
    <source>
        <dbReference type="ARBA" id="ARBA00023136"/>
    </source>
</evidence>
<reference evidence="16" key="1">
    <citation type="submission" date="2016-11" db="UniProtKB">
        <authorList>
            <consortium name="WormBaseParasite"/>
        </authorList>
    </citation>
    <scope>IDENTIFICATION</scope>
</reference>
<evidence type="ECO:0000256" key="8">
    <source>
        <dbReference type="ARBA" id="ARBA00023054"/>
    </source>
</evidence>